<dbReference type="Proteomes" id="UP000240325">
    <property type="component" value="Segment"/>
</dbReference>
<keyword evidence="2" id="KW-1185">Reference proteome</keyword>
<organism evidence="1">
    <name type="scientific">Bodo saltans virus</name>
    <dbReference type="NCBI Taxonomy" id="2024608"/>
    <lineage>
        <taxon>Viruses</taxon>
        <taxon>Varidnaviria</taxon>
        <taxon>Bamfordvirae</taxon>
        <taxon>Nucleocytoviricota</taxon>
        <taxon>Megaviricetes</taxon>
        <taxon>Imitervirales</taxon>
        <taxon>Mimiviridae</taxon>
        <taxon>Klosneuvirinae</taxon>
        <taxon>Theiavirus</taxon>
        <taxon>Theiavirus salishense</taxon>
    </lineage>
</organism>
<gene>
    <name evidence="1" type="ORF">BMW23_0499</name>
</gene>
<accession>A0A2H4UUL5</accession>
<proteinExistence type="predicted"/>
<name>A0A2H4UUL5_9VIRU</name>
<dbReference type="EMBL" id="MF782455">
    <property type="protein sequence ID" value="ATZ80547.1"/>
    <property type="molecule type" value="Genomic_DNA"/>
</dbReference>
<reference evidence="1" key="1">
    <citation type="journal article" date="2017" name="Elife">
        <title>The kinetoplastid-infecting Bodo saltans virus (BsV), a window into the most abundant giant viruses in the sea.</title>
        <authorList>
            <person name="Deeg C.M."/>
            <person name="Chow C.-E.T."/>
            <person name="Suttle C.A."/>
        </authorList>
    </citation>
    <scope>NUCLEOTIDE SEQUENCE</scope>
    <source>
        <strain evidence="1">NG1</strain>
    </source>
</reference>
<sequence>MEDVQNIIKPKDLAWKLLCEDYHDNSCELMTGCIDSNIDYFKSLFDILILTFCELIFMMIKVNYYENNNDDDEFMPEYEKFDLSDFTESLSDLFLKIKYYVYIESFDYDMFSGNNDIEFKNITHNRYCNIKLYDYEIDGIDTFYEIKLNEGYLHKKFTKLNDIYAILMINQKIYKIKFNRI</sequence>
<protein>
    <submittedName>
        <fullName evidence="1">Uncharacterized protein</fullName>
    </submittedName>
</protein>
<evidence type="ECO:0000313" key="2">
    <source>
        <dbReference type="Proteomes" id="UP000240325"/>
    </source>
</evidence>
<evidence type="ECO:0000313" key="1">
    <source>
        <dbReference type="EMBL" id="ATZ80547.1"/>
    </source>
</evidence>